<protein>
    <recommendedName>
        <fullName evidence="3">STAS/SEC14 domain-containing protein</fullName>
    </recommendedName>
</protein>
<reference evidence="1" key="1">
    <citation type="submission" date="2022-03" db="EMBL/GenBank/DDBJ databases">
        <title>Description of Abyssus ytuae gen. nov., sp. nov., a novel member of the family Flavobacteriaceae isolated from the sediment of Mariana Trench.</title>
        <authorList>
            <person name="Zhang J."/>
            <person name="Xu X."/>
        </authorList>
    </citation>
    <scope>NUCLEOTIDE SEQUENCE</scope>
    <source>
        <strain evidence="1">MT3330</strain>
    </source>
</reference>
<dbReference type="Proteomes" id="UP000831290">
    <property type="component" value="Chromosome"/>
</dbReference>
<name>A0A9E6ZN23_9FLAO</name>
<dbReference type="EMBL" id="CP094358">
    <property type="protein sequence ID" value="UOB17310.1"/>
    <property type="molecule type" value="Genomic_DNA"/>
</dbReference>
<evidence type="ECO:0000313" key="2">
    <source>
        <dbReference type="Proteomes" id="UP000831290"/>
    </source>
</evidence>
<proteinExistence type="predicted"/>
<gene>
    <name evidence="1" type="ORF">MQE35_16435</name>
</gene>
<dbReference type="AlphaFoldDB" id="A0A9E6ZN23"/>
<organism evidence="1 2">
    <name type="scientific">Abyssalbus ytuae</name>
    <dbReference type="NCBI Taxonomy" id="2926907"/>
    <lineage>
        <taxon>Bacteria</taxon>
        <taxon>Pseudomonadati</taxon>
        <taxon>Bacteroidota</taxon>
        <taxon>Flavobacteriia</taxon>
        <taxon>Flavobacteriales</taxon>
        <taxon>Flavobacteriaceae</taxon>
        <taxon>Abyssalbus</taxon>
    </lineage>
</organism>
<sequence length="136" mass="16228">MRVETSGLIANLLDYHIFDFGYVYFFENVMVSEFNEGAVIEYHHLEEVLSFIFQYYKKNQNIVYISNRVNSYSINPTDLLRFTDKFPNVKAVAVIIYNDTAKKMFRIEKMFLKRVVKNFSSLQEAYQWSLNFLNTQ</sequence>
<dbReference type="RefSeq" id="WP_255842679.1">
    <property type="nucleotide sequence ID" value="NZ_CP094358.1"/>
</dbReference>
<dbReference type="KEGG" id="fbm:MQE35_16435"/>
<evidence type="ECO:0000313" key="1">
    <source>
        <dbReference type="EMBL" id="UOB17310.1"/>
    </source>
</evidence>
<keyword evidence="2" id="KW-1185">Reference proteome</keyword>
<evidence type="ECO:0008006" key="3">
    <source>
        <dbReference type="Google" id="ProtNLM"/>
    </source>
</evidence>
<accession>A0A9E6ZN23</accession>